<feature type="transmembrane region" description="Helical" evidence="7">
    <location>
        <begin position="80"/>
        <end position="106"/>
    </location>
</feature>
<dbReference type="Pfam" id="PF00375">
    <property type="entry name" value="SDF"/>
    <property type="match status" value="1"/>
</dbReference>
<evidence type="ECO:0000256" key="3">
    <source>
        <dbReference type="ARBA" id="ARBA00022475"/>
    </source>
</evidence>
<feature type="transmembrane region" description="Helical" evidence="7">
    <location>
        <begin position="47"/>
        <end position="68"/>
    </location>
</feature>
<keyword evidence="5 7" id="KW-1133">Transmembrane helix</keyword>
<evidence type="ECO:0000313" key="9">
    <source>
        <dbReference type="Proteomes" id="UP000263486"/>
    </source>
</evidence>
<feature type="transmembrane region" description="Helical" evidence="7">
    <location>
        <begin position="337"/>
        <end position="367"/>
    </location>
</feature>
<dbReference type="Gene3D" id="1.10.3860.10">
    <property type="entry name" value="Sodium:dicarboxylate symporter"/>
    <property type="match status" value="1"/>
</dbReference>
<dbReference type="PANTHER" id="PTHR42865:SF7">
    <property type="entry name" value="PROTON_GLUTAMATE-ASPARTATE SYMPORTER"/>
    <property type="match status" value="1"/>
</dbReference>
<dbReference type="InterPro" id="IPR036458">
    <property type="entry name" value="Na:dicarbo_symporter_sf"/>
</dbReference>
<protein>
    <submittedName>
        <fullName evidence="8">Dicarboxylate/amino acid:cation symporter</fullName>
    </submittedName>
</protein>
<name>A0ABX9KH23_9FUSO</name>
<evidence type="ECO:0000256" key="6">
    <source>
        <dbReference type="ARBA" id="ARBA00023136"/>
    </source>
</evidence>
<dbReference type="PRINTS" id="PR00173">
    <property type="entry name" value="EDTRNSPORT"/>
</dbReference>
<evidence type="ECO:0000256" key="1">
    <source>
        <dbReference type="ARBA" id="ARBA00004651"/>
    </source>
</evidence>
<feature type="transmembrane region" description="Helical" evidence="7">
    <location>
        <begin position="373"/>
        <end position="393"/>
    </location>
</feature>
<keyword evidence="4 7" id="KW-0812">Transmembrane</keyword>
<sequence>MSGELKKNGIWESYKPMILLLMGIVAGSIIGLIYGEKATVLKPFGQIFLNLMFTAVVPLVFFSLASSIAKMSNMQRLGKILRNVLGIFCITGMFASIIIIIIVRIYPPAQGVVMDFGEYIQPEKANLLDQLVKALTVGDFNLILSKNAMLPLIIFAMTFGYCVSAVNKARGVTTSALVDVLDMCSEVFMKMISIIMLYAPIGLGAYFAALIGQFGADLLGAYARAILMFYPICIIYFLTAFTGYAYYAGGKKGVKLFYKNIFPVVLTSLATQSSVATLPTNFESGKKIGVPEDISSITLPLGATIHMDGTALTTLMKIAFLFGIFNMEFTGIGTWATAIAISVMSGVVISGIPGGGMMGSLIIVAFYGFNPEVIPIIVTIGILTDAMATMINATGDCVASMMVARRVEGKGWMDKSSGDLEELKADTVV</sequence>
<comment type="caution">
    <text evidence="8">The sequence shown here is derived from an EMBL/GenBank/DDBJ whole genome shotgun (WGS) entry which is preliminary data.</text>
</comment>
<accession>A0ABX9KH23</accession>
<reference evidence="8 9" key="1">
    <citation type="submission" date="2018-08" db="EMBL/GenBank/DDBJ databases">
        <title>Draft genome sequence of Psychrilyobacter sp. strain SD5 isolated from Black Sea water.</title>
        <authorList>
            <person name="Yadav S."/>
            <person name="Villanueva L."/>
            <person name="Damste J.S.S."/>
        </authorList>
    </citation>
    <scope>NUCLEOTIDE SEQUENCE [LARGE SCALE GENOMIC DNA]</scope>
    <source>
        <strain evidence="8 9">SD5</strain>
    </source>
</reference>
<dbReference type="PANTHER" id="PTHR42865">
    <property type="entry name" value="PROTON/GLUTAMATE-ASPARTATE SYMPORTER"/>
    <property type="match status" value="1"/>
</dbReference>
<evidence type="ECO:0000313" key="8">
    <source>
        <dbReference type="EMBL" id="REI40981.1"/>
    </source>
</evidence>
<evidence type="ECO:0000256" key="2">
    <source>
        <dbReference type="ARBA" id="ARBA00022448"/>
    </source>
</evidence>
<feature type="transmembrane region" description="Helical" evidence="7">
    <location>
        <begin position="148"/>
        <end position="166"/>
    </location>
</feature>
<feature type="transmembrane region" description="Helical" evidence="7">
    <location>
        <begin position="16"/>
        <end position="35"/>
    </location>
</feature>
<dbReference type="EMBL" id="QUAJ01000014">
    <property type="protein sequence ID" value="REI40981.1"/>
    <property type="molecule type" value="Genomic_DNA"/>
</dbReference>
<evidence type="ECO:0000256" key="4">
    <source>
        <dbReference type="ARBA" id="ARBA00022692"/>
    </source>
</evidence>
<proteinExistence type="predicted"/>
<organism evidence="8 9">
    <name type="scientific">Psychrilyobacter piezotolerans</name>
    <dbReference type="NCBI Taxonomy" id="2293438"/>
    <lineage>
        <taxon>Bacteria</taxon>
        <taxon>Fusobacteriati</taxon>
        <taxon>Fusobacteriota</taxon>
        <taxon>Fusobacteriia</taxon>
        <taxon>Fusobacteriales</taxon>
        <taxon>Fusobacteriaceae</taxon>
        <taxon>Psychrilyobacter</taxon>
    </lineage>
</organism>
<feature type="transmembrane region" description="Helical" evidence="7">
    <location>
        <begin position="187"/>
        <end position="208"/>
    </location>
</feature>
<dbReference type="SUPFAM" id="SSF118215">
    <property type="entry name" value="Proton glutamate symport protein"/>
    <property type="match status" value="1"/>
</dbReference>
<feature type="transmembrane region" description="Helical" evidence="7">
    <location>
        <begin position="228"/>
        <end position="249"/>
    </location>
</feature>
<keyword evidence="6 7" id="KW-0472">Membrane</keyword>
<gene>
    <name evidence="8" type="ORF">DYH56_09130</name>
</gene>
<evidence type="ECO:0000256" key="7">
    <source>
        <dbReference type="SAM" id="Phobius"/>
    </source>
</evidence>
<keyword evidence="2" id="KW-0813">Transport</keyword>
<feature type="transmembrane region" description="Helical" evidence="7">
    <location>
        <begin position="261"/>
        <end position="279"/>
    </location>
</feature>
<dbReference type="RefSeq" id="WP_114642556.1">
    <property type="nucleotide sequence ID" value="NZ_JAACIO010000010.1"/>
</dbReference>
<comment type="subcellular location">
    <subcellularLocation>
        <location evidence="1">Cell membrane</location>
        <topology evidence="1">Multi-pass membrane protein</topology>
    </subcellularLocation>
</comment>
<dbReference type="InterPro" id="IPR001991">
    <property type="entry name" value="Na-dicarboxylate_symporter"/>
</dbReference>
<keyword evidence="9" id="KW-1185">Reference proteome</keyword>
<dbReference type="Proteomes" id="UP000263486">
    <property type="component" value="Unassembled WGS sequence"/>
</dbReference>
<keyword evidence="3" id="KW-1003">Cell membrane</keyword>
<evidence type="ECO:0000256" key="5">
    <source>
        <dbReference type="ARBA" id="ARBA00022989"/>
    </source>
</evidence>